<reference evidence="2 3" key="1">
    <citation type="submission" date="2024-01" db="EMBL/GenBank/DDBJ databases">
        <authorList>
            <person name="Waweru B."/>
        </authorList>
    </citation>
    <scope>NUCLEOTIDE SEQUENCE [LARGE SCALE GENOMIC DNA]</scope>
</reference>
<organism evidence="2 3">
    <name type="scientific">Dovyalis caffra</name>
    <dbReference type="NCBI Taxonomy" id="77055"/>
    <lineage>
        <taxon>Eukaryota</taxon>
        <taxon>Viridiplantae</taxon>
        <taxon>Streptophyta</taxon>
        <taxon>Embryophyta</taxon>
        <taxon>Tracheophyta</taxon>
        <taxon>Spermatophyta</taxon>
        <taxon>Magnoliopsida</taxon>
        <taxon>eudicotyledons</taxon>
        <taxon>Gunneridae</taxon>
        <taxon>Pentapetalae</taxon>
        <taxon>rosids</taxon>
        <taxon>fabids</taxon>
        <taxon>Malpighiales</taxon>
        <taxon>Salicaceae</taxon>
        <taxon>Flacourtieae</taxon>
        <taxon>Dovyalis</taxon>
    </lineage>
</organism>
<protein>
    <submittedName>
        <fullName evidence="2">Uncharacterized protein</fullName>
    </submittedName>
</protein>
<comment type="caution">
    <text evidence="2">The sequence shown here is derived from an EMBL/GenBank/DDBJ whole genome shotgun (WGS) entry which is preliminary data.</text>
</comment>
<dbReference type="AlphaFoldDB" id="A0AAV1RHP6"/>
<evidence type="ECO:0000313" key="2">
    <source>
        <dbReference type="EMBL" id="CAK7335179.1"/>
    </source>
</evidence>
<gene>
    <name evidence="2" type="ORF">DCAF_LOCUS10249</name>
</gene>
<sequence>MKDINEAFEIQGNSNDSNDEDMPDFNEELDFMIKRQRVKQKLLVAIQTLILRKNRFLLYKKVASRSPTMVKEGERIVVVATNVDEISLNIPGINYAKRKTNEDQSPYGPASELELGGGAEAANVGFCRRFCTGQRKVMFHYLLDRIEMKCVHPLSVSYPQAKPDAGKW</sequence>
<accession>A0AAV1RHP6</accession>
<name>A0AAV1RHP6_9ROSI</name>
<dbReference type="EMBL" id="CAWUPB010000957">
    <property type="protein sequence ID" value="CAK7335179.1"/>
    <property type="molecule type" value="Genomic_DNA"/>
</dbReference>
<evidence type="ECO:0000313" key="3">
    <source>
        <dbReference type="Proteomes" id="UP001314170"/>
    </source>
</evidence>
<keyword evidence="3" id="KW-1185">Reference proteome</keyword>
<feature type="region of interest" description="Disordered" evidence="1">
    <location>
        <begin position="1"/>
        <end position="22"/>
    </location>
</feature>
<proteinExistence type="predicted"/>
<evidence type="ECO:0000256" key="1">
    <source>
        <dbReference type="SAM" id="MobiDB-lite"/>
    </source>
</evidence>
<dbReference type="Proteomes" id="UP001314170">
    <property type="component" value="Unassembled WGS sequence"/>
</dbReference>